<keyword evidence="2" id="KW-1185">Reference proteome</keyword>
<accession>A0A9D4RPN8</accession>
<gene>
    <name evidence="1" type="ORF">DPMN_037929</name>
</gene>
<proteinExistence type="predicted"/>
<dbReference type="EMBL" id="JAIWYP010000002">
    <property type="protein sequence ID" value="KAH3874678.1"/>
    <property type="molecule type" value="Genomic_DNA"/>
</dbReference>
<evidence type="ECO:0000313" key="1">
    <source>
        <dbReference type="EMBL" id="KAH3874678.1"/>
    </source>
</evidence>
<reference evidence="1" key="1">
    <citation type="journal article" date="2019" name="bioRxiv">
        <title>The Genome of the Zebra Mussel, Dreissena polymorpha: A Resource for Invasive Species Research.</title>
        <authorList>
            <person name="McCartney M.A."/>
            <person name="Auch B."/>
            <person name="Kono T."/>
            <person name="Mallez S."/>
            <person name="Zhang Y."/>
            <person name="Obille A."/>
            <person name="Becker A."/>
            <person name="Abrahante J.E."/>
            <person name="Garbe J."/>
            <person name="Badalamenti J.P."/>
            <person name="Herman A."/>
            <person name="Mangelson H."/>
            <person name="Liachko I."/>
            <person name="Sullivan S."/>
            <person name="Sone E.D."/>
            <person name="Koren S."/>
            <person name="Silverstein K.A.T."/>
            <person name="Beckman K.B."/>
            <person name="Gohl D.M."/>
        </authorList>
    </citation>
    <scope>NUCLEOTIDE SEQUENCE</scope>
    <source>
        <strain evidence="1">Duluth1</strain>
        <tissue evidence="1">Whole animal</tissue>
    </source>
</reference>
<comment type="caution">
    <text evidence="1">The sequence shown here is derived from an EMBL/GenBank/DDBJ whole genome shotgun (WGS) entry which is preliminary data.</text>
</comment>
<dbReference type="Proteomes" id="UP000828390">
    <property type="component" value="Unassembled WGS sequence"/>
</dbReference>
<dbReference type="AlphaFoldDB" id="A0A9D4RPN8"/>
<evidence type="ECO:0000313" key="2">
    <source>
        <dbReference type="Proteomes" id="UP000828390"/>
    </source>
</evidence>
<reference evidence="1" key="2">
    <citation type="submission" date="2020-11" db="EMBL/GenBank/DDBJ databases">
        <authorList>
            <person name="McCartney M.A."/>
            <person name="Auch B."/>
            <person name="Kono T."/>
            <person name="Mallez S."/>
            <person name="Becker A."/>
            <person name="Gohl D.M."/>
            <person name="Silverstein K.A.T."/>
            <person name="Koren S."/>
            <person name="Bechman K.B."/>
            <person name="Herman A."/>
            <person name="Abrahante J.E."/>
            <person name="Garbe J."/>
        </authorList>
    </citation>
    <scope>NUCLEOTIDE SEQUENCE</scope>
    <source>
        <strain evidence="1">Duluth1</strain>
        <tissue evidence="1">Whole animal</tissue>
    </source>
</reference>
<organism evidence="1 2">
    <name type="scientific">Dreissena polymorpha</name>
    <name type="common">Zebra mussel</name>
    <name type="synonym">Mytilus polymorpha</name>
    <dbReference type="NCBI Taxonomy" id="45954"/>
    <lineage>
        <taxon>Eukaryota</taxon>
        <taxon>Metazoa</taxon>
        <taxon>Spiralia</taxon>
        <taxon>Lophotrochozoa</taxon>
        <taxon>Mollusca</taxon>
        <taxon>Bivalvia</taxon>
        <taxon>Autobranchia</taxon>
        <taxon>Heteroconchia</taxon>
        <taxon>Euheterodonta</taxon>
        <taxon>Imparidentia</taxon>
        <taxon>Neoheterodontei</taxon>
        <taxon>Myida</taxon>
        <taxon>Dreissenoidea</taxon>
        <taxon>Dreissenidae</taxon>
        <taxon>Dreissena</taxon>
    </lineage>
</organism>
<sequence>MEDDVTGTVKIFSKSAALFSAYSPCRASGSGTILQGLPPSKKREYIALHMFVGRSMTPIDFKVTRARILWNAHEHADAGVLVLIVQEEIVATTDRRRR</sequence>
<protein>
    <submittedName>
        <fullName evidence="1">Uncharacterized protein</fullName>
    </submittedName>
</protein>
<name>A0A9D4RPN8_DREPO</name>